<dbReference type="Proteomes" id="UP001597213">
    <property type="component" value="Unassembled WGS sequence"/>
</dbReference>
<proteinExistence type="inferred from homology"/>
<organism evidence="7 8">
    <name type="scientific">Paracoccus pacificus</name>
    <dbReference type="NCBI Taxonomy" id="1463598"/>
    <lineage>
        <taxon>Bacteria</taxon>
        <taxon>Pseudomonadati</taxon>
        <taxon>Pseudomonadota</taxon>
        <taxon>Alphaproteobacteria</taxon>
        <taxon>Rhodobacterales</taxon>
        <taxon>Paracoccaceae</taxon>
        <taxon>Paracoccus</taxon>
    </lineage>
</organism>
<gene>
    <name evidence="7" type="ORF">ACFSCT_10935</name>
</gene>
<comment type="similarity">
    <text evidence="1">Belongs to the metallo-beta-lactamase superfamily.</text>
</comment>
<feature type="signal peptide" evidence="5">
    <location>
        <begin position="1"/>
        <end position="23"/>
    </location>
</feature>
<evidence type="ECO:0000256" key="4">
    <source>
        <dbReference type="ARBA" id="ARBA00022833"/>
    </source>
</evidence>
<dbReference type="RefSeq" id="WP_379142683.1">
    <property type="nucleotide sequence ID" value="NZ_JBHUEN010000031.1"/>
</dbReference>
<evidence type="ECO:0000256" key="3">
    <source>
        <dbReference type="ARBA" id="ARBA00022801"/>
    </source>
</evidence>
<reference evidence="8" key="1">
    <citation type="journal article" date="2019" name="Int. J. Syst. Evol. Microbiol.">
        <title>The Global Catalogue of Microorganisms (GCM) 10K type strain sequencing project: providing services to taxonomists for standard genome sequencing and annotation.</title>
        <authorList>
            <consortium name="The Broad Institute Genomics Platform"/>
            <consortium name="The Broad Institute Genome Sequencing Center for Infectious Disease"/>
            <person name="Wu L."/>
            <person name="Ma J."/>
        </authorList>
    </citation>
    <scope>NUCLEOTIDE SEQUENCE [LARGE SCALE GENOMIC DNA]</scope>
    <source>
        <strain evidence="8">CCUG 56029</strain>
    </source>
</reference>
<feature type="domain" description="Metallo-beta-lactamase" evidence="6">
    <location>
        <begin position="92"/>
        <end position="283"/>
    </location>
</feature>
<evidence type="ECO:0000256" key="2">
    <source>
        <dbReference type="ARBA" id="ARBA00022723"/>
    </source>
</evidence>
<dbReference type="EMBL" id="JBHUEN010000031">
    <property type="protein sequence ID" value="MFD1882227.1"/>
    <property type="molecule type" value="Genomic_DNA"/>
</dbReference>
<dbReference type="CDD" id="cd07720">
    <property type="entry name" value="OPHC2-like_MBL-fold"/>
    <property type="match status" value="1"/>
</dbReference>
<sequence>MTRRTAMLTAGAFPALVALPLRAQTAAPEPEAPAFAGRAQKIMLGQFEVTSLLAGEAMREKPIDTYGIGADPAAFQKLSEENFIPADRTGNSFTPILVKTPDALILFDTGLNPENTNASLTVAGYAPGDVTHVVLTHMHGDHVGGLMAGDTPNFPNATLIFAKPENDYWAANPSDAYTAKVAPLVANARQIGDAEEIVPGITAGGAYGHTPGHTTYLLESDGQRLLLTGDSFNHYVYSVQRPDWHVGFDVDKDMGATTRLNILARLAETRMPFIGYHMPFPALGFIAPNGEGSFRFVPATYQFAG</sequence>
<evidence type="ECO:0000313" key="7">
    <source>
        <dbReference type="EMBL" id="MFD1882227.1"/>
    </source>
</evidence>
<keyword evidence="3" id="KW-0378">Hydrolase</keyword>
<comment type="caution">
    <text evidence="7">The sequence shown here is derived from an EMBL/GenBank/DDBJ whole genome shotgun (WGS) entry which is preliminary data.</text>
</comment>
<dbReference type="InterPro" id="IPR001279">
    <property type="entry name" value="Metallo-B-lactamas"/>
</dbReference>
<dbReference type="Pfam" id="PF00753">
    <property type="entry name" value="Lactamase_B"/>
    <property type="match status" value="1"/>
</dbReference>
<dbReference type="PANTHER" id="PTHR42978">
    <property type="entry name" value="QUORUM-QUENCHING LACTONASE YTNP-RELATED-RELATED"/>
    <property type="match status" value="1"/>
</dbReference>
<feature type="chain" id="PRO_5045890501" evidence="5">
    <location>
        <begin position="24"/>
        <end position="305"/>
    </location>
</feature>
<keyword evidence="2" id="KW-0479">Metal-binding</keyword>
<evidence type="ECO:0000259" key="6">
    <source>
        <dbReference type="SMART" id="SM00849"/>
    </source>
</evidence>
<accession>A0ABW4R819</accession>
<evidence type="ECO:0000256" key="1">
    <source>
        <dbReference type="ARBA" id="ARBA00007749"/>
    </source>
</evidence>
<dbReference type="Gene3D" id="3.60.15.10">
    <property type="entry name" value="Ribonuclease Z/Hydroxyacylglutathione hydrolase-like"/>
    <property type="match status" value="1"/>
</dbReference>
<evidence type="ECO:0000313" key="8">
    <source>
        <dbReference type="Proteomes" id="UP001597213"/>
    </source>
</evidence>
<dbReference type="SUPFAM" id="SSF56281">
    <property type="entry name" value="Metallo-hydrolase/oxidoreductase"/>
    <property type="match status" value="1"/>
</dbReference>
<dbReference type="InterPro" id="IPR036866">
    <property type="entry name" value="RibonucZ/Hydroxyglut_hydro"/>
</dbReference>
<keyword evidence="8" id="KW-1185">Reference proteome</keyword>
<name>A0ABW4R819_9RHOB</name>
<evidence type="ECO:0000256" key="5">
    <source>
        <dbReference type="SAM" id="SignalP"/>
    </source>
</evidence>
<dbReference type="InterPro" id="IPR051013">
    <property type="entry name" value="MBL_superfamily_lactonases"/>
</dbReference>
<protein>
    <submittedName>
        <fullName evidence="7">MBL fold metallo-hydrolase</fullName>
    </submittedName>
</protein>
<keyword evidence="4" id="KW-0862">Zinc</keyword>
<keyword evidence="5" id="KW-0732">Signal</keyword>
<dbReference type="SMART" id="SM00849">
    <property type="entry name" value="Lactamase_B"/>
    <property type="match status" value="1"/>
</dbReference>
<dbReference type="PANTHER" id="PTHR42978:SF6">
    <property type="entry name" value="QUORUM-QUENCHING LACTONASE YTNP-RELATED"/>
    <property type="match status" value="1"/>
</dbReference>